<keyword evidence="2" id="KW-1185">Reference proteome</keyword>
<sequence length="47" mass="5654">HRVDHLGAHRLRNSRKIRFRKTPQRRRIRDTIEKRTLLGGNCHGINL</sequence>
<evidence type="ECO:0000313" key="2">
    <source>
        <dbReference type="Proteomes" id="UP000565455"/>
    </source>
</evidence>
<organism evidence="1 2">
    <name type="scientific">Methylobacterium fujisawaense</name>
    <dbReference type="NCBI Taxonomy" id="107400"/>
    <lineage>
        <taxon>Bacteria</taxon>
        <taxon>Pseudomonadati</taxon>
        <taxon>Pseudomonadota</taxon>
        <taxon>Alphaproteobacteria</taxon>
        <taxon>Hyphomicrobiales</taxon>
        <taxon>Methylobacteriaceae</taxon>
        <taxon>Methylobacterium</taxon>
    </lineage>
</organism>
<accession>A0ABR6DJ02</accession>
<dbReference type="EMBL" id="JACJIM010000011">
    <property type="protein sequence ID" value="MBA9066074.1"/>
    <property type="molecule type" value="Genomic_DNA"/>
</dbReference>
<comment type="caution">
    <text evidence="1">The sequence shown here is derived from an EMBL/GenBank/DDBJ whole genome shotgun (WGS) entry which is preliminary data.</text>
</comment>
<dbReference type="Proteomes" id="UP000565455">
    <property type="component" value="Unassembled WGS sequence"/>
</dbReference>
<protein>
    <submittedName>
        <fullName evidence="1">Uncharacterized protein</fullName>
    </submittedName>
</protein>
<proteinExistence type="predicted"/>
<gene>
    <name evidence="1" type="ORF">GGQ91_005498</name>
</gene>
<evidence type="ECO:0000313" key="1">
    <source>
        <dbReference type="EMBL" id="MBA9066074.1"/>
    </source>
</evidence>
<feature type="non-terminal residue" evidence="1">
    <location>
        <position position="1"/>
    </location>
</feature>
<reference evidence="1 2" key="1">
    <citation type="submission" date="2020-08" db="EMBL/GenBank/DDBJ databases">
        <title>Genomic Encyclopedia of Type Strains, Phase IV (KMG-IV): sequencing the most valuable type-strain genomes for metagenomic binning, comparative biology and taxonomic classification.</title>
        <authorList>
            <person name="Goeker M."/>
        </authorList>
    </citation>
    <scope>NUCLEOTIDE SEQUENCE [LARGE SCALE GENOMIC DNA]</scope>
    <source>
        <strain evidence="1 2">DSM 5686</strain>
    </source>
</reference>
<name>A0ABR6DJ02_9HYPH</name>